<gene>
    <name evidence="2" type="ORF">A7E78_00710</name>
</gene>
<feature type="transmembrane region" description="Helical" evidence="1">
    <location>
        <begin position="6"/>
        <end position="36"/>
    </location>
</feature>
<dbReference type="PANTHER" id="PTHR41324">
    <property type="entry name" value="MEMBRANE PROTEIN-RELATED"/>
    <property type="match status" value="1"/>
</dbReference>
<feature type="transmembrane region" description="Helical" evidence="1">
    <location>
        <begin position="173"/>
        <end position="195"/>
    </location>
</feature>
<dbReference type="STRING" id="1842532.A7E78_00710"/>
<organism evidence="2 3">
    <name type="scientific">Syntrophotalea acetylenivorans</name>
    <dbReference type="NCBI Taxonomy" id="1842532"/>
    <lineage>
        <taxon>Bacteria</taxon>
        <taxon>Pseudomonadati</taxon>
        <taxon>Thermodesulfobacteriota</taxon>
        <taxon>Desulfuromonadia</taxon>
        <taxon>Desulfuromonadales</taxon>
        <taxon>Syntrophotaleaceae</taxon>
        <taxon>Syntrophotalea</taxon>
    </lineage>
</organism>
<proteinExistence type="predicted"/>
<keyword evidence="1" id="KW-0472">Membrane</keyword>
<name>A0A1L3GKN4_9BACT</name>
<feature type="transmembrane region" description="Helical" evidence="1">
    <location>
        <begin position="216"/>
        <end position="235"/>
    </location>
</feature>
<evidence type="ECO:0008006" key="4">
    <source>
        <dbReference type="Google" id="ProtNLM"/>
    </source>
</evidence>
<dbReference type="Pfam" id="PF09991">
    <property type="entry name" value="DUF2232"/>
    <property type="match status" value="1"/>
</dbReference>
<dbReference type="OrthoDB" id="12714at2"/>
<dbReference type="Proteomes" id="UP000182517">
    <property type="component" value="Chromosome"/>
</dbReference>
<protein>
    <recommendedName>
        <fullName evidence="4">DUF2232 domain-containing protein</fullName>
    </recommendedName>
</protein>
<keyword evidence="3" id="KW-1185">Reference proteome</keyword>
<accession>A0A1L3GKN4</accession>
<sequence length="309" mass="32878">MKQVQAGSFIVGATLVTLLLQGSVGLLPVGALAALLVPLPAAYVVMRFGLTAGCLVVAGTSGIAYGLISQVAAVGYLVQFGAPALLLSLLLRRGVDWCRATGWSLILLLATGGLFLLAMAVQQQTELTTLVESYLQVEINTALTLAKDMELPAAQAAQFEKTVRNTGALLLQVYPAAAAVGYGLLLLITQLGLSLAARSRYSIPGIPFDQWKVPEVWIWGLILSGAGVLLANGGLETAALNLLVVMLALYFLQGLAIVKYFFRTRRVSTPLRTLGYVLLATLNPLPVLVAGIGVFDLWIDFRKPRKTED</sequence>
<feature type="transmembrane region" description="Helical" evidence="1">
    <location>
        <begin position="241"/>
        <end position="262"/>
    </location>
</feature>
<dbReference type="InterPro" id="IPR018710">
    <property type="entry name" value="DUF2232"/>
</dbReference>
<feature type="transmembrane region" description="Helical" evidence="1">
    <location>
        <begin position="74"/>
        <end position="91"/>
    </location>
</feature>
<evidence type="ECO:0000313" key="2">
    <source>
        <dbReference type="EMBL" id="APG26513.1"/>
    </source>
</evidence>
<feature type="transmembrane region" description="Helical" evidence="1">
    <location>
        <begin position="48"/>
        <end position="68"/>
    </location>
</feature>
<dbReference type="EMBL" id="CP015519">
    <property type="protein sequence ID" value="APG26513.1"/>
    <property type="molecule type" value="Genomic_DNA"/>
</dbReference>
<dbReference type="RefSeq" id="WP_072282473.1">
    <property type="nucleotide sequence ID" value="NZ_CP015519.1"/>
</dbReference>
<keyword evidence="1" id="KW-0812">Transmembrane</keyword>
<evidence type="ECO:0000256" key="1">
    <source>
        <dbReference type="SAM" id="Phobius"/>
    </source>
</evidence>
<dbReference type="PANTHER" id="PTHR41324:SF1">
    <property type="entry name" value="DUF2232 DOMAIN-CONTAINING PROTEIN"/>
    <property type="match status" value="1"/>
</dbReference>
<dbReference type="AlphaFoldDB" id="A0A1L3GKN4"/>
<evidence type="ECO:0000313" key="3">
    <source>
        <dbReference type="Proteomes" id="UP000182517"/>
    </source>
</evidence>
<dbReference type="KEGG" id="pef:A7E78_00710"/>
<keyword evidence="1" id="KW-1133">Transmembrane helix</keyword>
<reference evidence="2 3" key="1">
    <citation type="journal article" date="2017" name="Genome Announc.">
        <title>Complete Genome Sequences of Two Acetylene-Fermenting Pelobacter acetylenicus Strains.</title>
        <authorList>
            <person name="Sutton J.M."/>
            <person name="Baesman S.M."/>
            <person name="Fierst J.L."/>
            <person name="Poret-Peterson A.T."/>
            <person name="Oremland R.S."/>
            <person name="Dunlap D.S."/>
            <person name="Akob D.M."/>
        </authorList>
    </citation>
    <scope>NUCLEOTIDE SEQUENCE [LARGE SCALE GENOMIC DNA]</scope>
    <source>
        <strain evidence="2 3">SFB93</strain>
    </source>
</reference>
<feature type="transmembrane region" description="Helical" evidence="1">
    <location>
        <begin position="274"/>
        <end position="299"/>
    </location>
</feature>
<feature type="transmembrane region" description="Helical" evidence="1">
    <location>
        <begin position="103"/>
        <end position="121"/>
    </location>
</feature>